<keyword evidence="6" id="KW-0436">Ligase</keyword>
<dbReference type="InterPro" id="IPR024185">
    <property type="entry name" value="FTHF_cligase-like_sf"/>
</dbReference>
<keyword evidence="2 4" id="KW-0547">Nucleotide-binding</keyword>
<dbReference type="NCBIfam" id="TIGR02727">
    <property type="entry name" value="MTHFS_bact"/>
    <property type="match status" value="1"/>
</dbReference>
<dbReference type="GO" id="GO:0005524">
    <property type="term" value="F:ATP binding"/>
    <property type="evidence" value="ECO:0007669"/>
    <property type="project" value="UniProtKB-KW"/>
</dbReference>
<comment type="caution">
    <text evidence="6">The sequence shown here is derived from an EMBL/GenBank/DDBJ whole genome shotgun (WGS) entry which is preliminary data.</text>
</comment>
<dbReference type="Gene3D" id="3.40.50.10420">
    <property type="entry name" value="NagB/RpiA/CoA transferase-like"/>
    <property type="match status" value="1"/>
</dbReference>
<dbReference type="GO" id="GO:0009396">
    <property type="term" value="P:folic acid-containing compound biosynthetic process"/>
    <property type="evidence" value="ECO:0007669"/>
    <property type="project" value="TreeGrafter"/>
</dbReference>
<keyword evidence="5" id="KW-0460">Magnesium</keyword>
<feature type="binding site" evidence="4">
    <location>
        <position position="49"/>
    </location>
    <ligand>
        <name>substrate</name>
    </ligand>
</feature>
<comment type="catalytic activity">
    <reaction evidence="5">
        <text>(6S)-5-formyl-5,6,7,8-tetrahydrofolate + ATP = (6R)-5,10-methenyltetrahydrofolate + ADP + phosphate</text>
        <dbReference type="Rhea" id="RHEA:10488"/>
        <dbReference type="ChEBI" id="CHEBI:30616"/>
        <dbReference type="ChEBI" id="CHEBI:43474"/>
        <dbReference type="ChEBI" id="CHEBI:57455"/>
        <dbReference type="ChEBI" id="CHEBI:57457"/>
        <dbReference type="ChEBI" id="CHEBI:456216"/>
        <dbReference type="EC" id="6.3.3.2"/>
    </reaction>
</comment>
<dbReference type="PIRSF" id="PIRSF006806">
    <property type="entry name" value="FTHF_cligase"/>
    <property type="match status" value="1"/>
</dbReference>
<dbReference type="GO" id="GO:0030272">
    <property type="term" value="F:5-formyltetrahydrofolate cyclo-ligase activity"/>
    <property type="evidence" value="ECO:0007669"/>
    <property type="project" value="UniProtKB-EC"/>
</dbReference>
<evidence type="ECO:0000313" key="7">
    <source>
        <dbReference type="Proteomes" id="UP000050816"/>
    </source>
</evidence>
<reference evidence="6 7" key="1">
    <citation type="journal article" date="2015" name="Genome Announc.">
        <title>Expanding the biotechnology potential of lactobacilli through comparative genomics of 213 strains and associated genera.</title>
        <authorList>
            <person name="Sun Z."/>
            <person name="Harris H.M."/>
            <person name="McCann A."/>
            <person name="Guo C."/>
            <person name="Argimon S."/>
            <person name="Zhang W."/>
            <person name="Yang X."/>
            <person name="Jeffery I.B."/>
            <person name="Cooney J.C."/>
            <person name="Kagawa T.F."/>
            <person name="Liu W."/>
            <person name="Song Y."/>
            <person name="Salvetti E."/>
            <person name="Wrobel A."/>
            <person name="Rasinkangas P."/>
            <person name="Parkhill J."/>
            <person name="Rea M.C."/>
            <person name="O'Sullivan O."/>
            <person name="Ritari J."/>
            <person name="Douillard F.P."/>
            <person name="Paul Ross R."/>
            <person name="Yang R."/>
            <person name="Briner A.E."/>
            <person name="Felis G.E."/>
            <person name="de Vos W.M."/>
            <person name="Barrangou R."/>
            <person name="Klaenhammer T.R."/>
            <person name="Caufield P.W."/>
            <person name="Cui Y."/>
            <person name="Zhang H."/>
            <person name="O'Toole P.W."/>
        </authorList>
    </citation>
    <scope>NUCLEOTIDE SEQUENCE [LARGE SCALE GENOMIC DNA]</scope>
    <source>
        <strain evidence="6 7">DSM 15946</strain>
    </source>
</reference>
<dbReference type="SUPFAM" id="SSF100950">
    <property type="entry name" value="NagB/RpiA/CoA transferase-like"/>
    <property type="match status" value="1"/>
</dbReference>
<accession>A0A0R1UG58</accession>
<dbReference type="EC" id="6.3.3.2" evidence="5"/>
<comment type="cofactor">
    <cofactor evidence="5">
        <name>Mg(2+)</name>
        <dbReference type="ChEBI" id="CHEBI:18420"/>
    </cofactor>
</comment>
<feature type="binding site" evidence="4">
    <location>
        <begin position="125"/>
        <end position="133"/>
    </location>
    <ligand>
        <name>ATP</name>
        <dbReference type="ChEBI" id="CHEBI:30616"/>
    </ligand>
</feature>
<dbReference type="GO" id="GO:0046872">
    <property type="term" value="F:metal ion binding"/>
    <property type="evidence" value="ECO:0007669"/>
    <property type="project" value="UniProtKB-KW"/>
</dbReference>
<dbReference type="EMBL" id="AZFK01000005">
    <property type="protein sequence ID" value="KRL92396.1"/>
    <property type="molecule type" value="Genomic_DNA"/>
</dbReference>
<evidence type="ECO:0000256" key="3">
    <source>
        <dbReference type="ARBA" id="ARBA00022840"/>
    </source>
</evidence>
<evidence type="ECO:0000256" key="5">
    <source>
        <dbReference type="RuleBase" id="RU361279"/>
    </source>
</evidence>
<protein>
    <recommendedName>
        <fullName evidence="5">5-formyltetrahydrofolate cyclo-ligase</fullName>
        <ecNumber evidence="5">6.3.3.2</ecNumber>
    </recommendedName>
</protein>
<evidence type="ECO:0000256" key="2">
    <source>
        <dbReference type="ARBA" id="ARBA00022741"/>
    </source>
</evidence>
<gene>
    <name evidence="6" type="ORF">FC43_GL002054</name>
</gene>
<dbReference type="PANTHER" id="PTHR23407">
    <property type="entry name" value="ATPASE INHIBITOR/5-FORMYLTETRAHYDROFOLATE CYCLO-LIGASE"/>
    <property type="match status" value="1"/>
</dbReference>
<dbReference type="InterPro" id="IPR037171">
    <property type="entry name" value="NagB/RpiA_transferase-like"/>
</dbReference>
<dbReference type="Proteomes" id="UP000050816">
    <property type="component" value="Unassembled WGS sequence"/>
</dbReference>
<keyword evidence="3 4" id="KW-0067">ATP-binding</keyword>
<keyword evidence="5" id="KW-0479">Metal-binding</keyword>
<proteinExistence type="inferred from homology"/>
<evidence type="ECO:0000256" key="1">
    <source>
        <dbReference type="ARBA" id="ARBA00010638"/>
    </source>
</evidence>
<dbReference type="GO" id="GO:0035999">
    <property type="term" value="P:tetrahydrofolate interconversion"/>
    <property type="evidence" value="ECO:0007669"/>
    <property type="project" value="TreeGrafter"/>
</dbReference>
<evidence type="ECO:0000256" key="4">
    <source>
        <dbReference type="PIRSR" id="PIRSR006806-1"/>
    </source>
</evidence>
<organism evidence="6 7">
    <name type="scientific">Limosilactobacillus ingluviei DSM 15946</name>
    <dbReference type="NCBI Taxonomy" id="1423760"/>
    <lineage>
        <taxon>Bacteria</taxon>
        <taxon>Bacillati</taxon>
        <taxon>Bacillota</taxon>
        <taxon>Bacilli</taxon>
        <taxon>Lactobacillales</taxon>
        <taxon>Lactobacillaceae</taxon>
        <taxon>Limosilactobacillus</taxon>
    </lineage>
</organism>
<comment type="similarity">
    <text evidence="1 5">Belongs to the 5-formyltetrahydrofolate cyclo-ligase family.</text>
</comment>
<sequence length="176" mass="19524">MRQAYIARLQQLDSNIKLKEERALAQKLYDQPAWLNAQVIALTLSQSFELDTAPLILHARHKGQTVVVPRTLPHRQMEFVELTEETHFGESSFGVLEPLDGRVFDKADIDLMVVPGVAFTPAGKRLGFGGGYYDRYLADYAGATVAVALTTQVAQADEWPGETHDITVQQVVSLVD</sequence>
<dbReference type="InterPro" id="IPR002698">
    <property type="entry name" value="FTHF_cligase"/>
</dbReference>
<dbReference type="PANTHER" id="PTHR23407:SF1">
    <property type="entry name" value="5-FORMYLTETRAHYDROFOLATE CYCLO-LIGASE"/>
    <property type="match status" value="1"/>
</dbReference>
<evidence type="ECO:0000313" key="6">
    <source>
        <dbReference type="EMBL" id="KRL92396.1"/>
    </source>
</evidence>
<feature type="binding site" evidence="4">
    <location>
        <position position="44"/>
    </location>
    <ligand>
        <name>substrate</name>
    </ligand>
</feature>
<dbReference type="Pfam" id="PF01812">
    <property type="entry name" value="5-FTHF_cyc-lig"/>
    <property type="match status" value="1"/>
</dbReference>
<dbReference type="PATRIC" id="fig|1423760.3.peg.2154"/>
<dbReference type="AlphaFoldDB" id="A0A0R1UG58"/>
<name>A0A0R1UG58_9LACO</name>